<name>A0ABV7ETA8_9GAMM</name>
<evidence type="ECO:0000313" key="3">
    <source>
        <dbReference type="Proteomes" id="UP001595462"/>
    </source>
</evidence>
<dbReference type="PANTHER" id="PTHR42879:SF2">
    <property type="entry name" value="3-OXOACYL-[ACYL-CARRIER-PROTEIN] REDUCTASE FABG"/>
    <property type="match status" value="1"/>
</dbReference>
<comment type="caution">
    <text evidence="2">The sequence shown here is derived from an EMBL/GenBank/DDBJ whole genome shotgun (WGS) entry which is preliminary data.</text>
</comment>
<dbReference type="EC" id="1.1.1.-" evidence="2"/>
<comment type="similarity">
    <text evidence="1">Belongs to the short-chain dehydrogenases/reductases (SDR) family.</text>
</comment>
<proteinExistence type="inferred from homology"/>
<dbReference type="PANTHER" id="PTHR42879">
    <property type="entry name" value="3-OXOACYL-(ACYL-CARRIER-PROTEIN) REDUCTASE"/>
    <property type="match status" value="1"/>
</dbReference>
<dbReference type="PRINTS" id="PR00081">
    <property type="entry name" value="GDHRDH"/>
</dbReference>
<protein>
    <submittedName>
        <fullName evidence="2">SDR family NAD(P)-dependent oxidoreductase</fullName>
        <ecNumber evidence="2">1.1.1.-</ecNumber>
    </submittedName>
</protein>
<gene>
    <name evidence="2" type="ORF">ACFOSU_13220</name>
</gene>
<dbReference type="PRINTS" id="PR00080">
    <property type="entry name" value="SDRFAMILY"/>
</dbReference>
<accession>A0ABV7ETA8</accession>
<dbReference type="RefSeq" id="WP_380690363.1">
    <property type="nucleotide sequence ID" value="NZ_JBHRSS010000006.1"/>
</dbReference>
<dbReference type="InterPro" id="IPR036291">
    <property type="entry name" value="NAD(P)-bd_dom_sf"/>
</dbReference>
<dbReference type="InterPro" id="IPR050259">
    <property type="entry name" value="SDR"/>
</dbReference>
<dbReference type="Proteomes" id="UP001595462">
    <property type="component" value="Unassembled WGS sequence"/>
</dbReference>
<dbReference type="EMBL" id="JBHRSS010000006">
    <property type="protein sequence ID" value="MFC3104837.1"/>
    <property type="molecule type" value="Genomic_DNA"/>
</dbReference>
<keyword evidence="2" id="KW-0560">Oxidoreductase</keyword>
<dbReference type="GO" id="GO:0016491">
    <property type="term" value="F:oxidoreductase activity"/>
    <property type="evidence" value="ECO:0007669"/>
    <property type="project" value="UniProtKB-KW"/>
</dbReference>
<dbReference type="InterPro" id="IPR002347">
    <property type="entry name" value="SDR_fam"/>
</dbReference>
<dbReference type="Pfam" id="PF13561">
    <property type="entry name" value="adh_short_C2"/>
    <property type="match status" value="1"/>
</dbReference>
<organism evidence="2 3">
    <name type="scientific">Salinisphaera aquimarina</name>
    <dbReference type="NCBI Taxonomy" id="2094031"/>
    <lineage>
        <taxon>Bacteria</taxon>
        <taxon>Pseudomonadati</taxon>
        <taxon>Pseudomonadota</taxon>
        <taxon>Gammaproteobacteria</taxon>
        <taxon>Salinisphaerales</taxon>
        <taxon>Salinisphaeraceae</taxon>
        <taxon>Salinisphaera</taxon>
    </lineage>
</organism>
<evidence type="ECO:0000313" key="2">
    <source>
        <dbReference type="EMBL" id="MFC3104837.1"/>
    </source>
</evidence>
<keyword evidence="3" id="KW-1185">Reference proteome</keyword>
<sequence>MPNPEELARKYLDLGLNGGVVLVAGGSRGIGEVTAKFPALLGASVALTCYRGETDAEKVVESIRATDGTAACFGCDVRSADQVAATVAAVAETFGAIDILVNCFVGRFDQSPTITNHWDDYLEELEISVTAVHMVCSAVEPLMREQGAGKIVNFSTVAVHNPVSGQSRYATAKGAVKAYTRNLAKELNRSNIQENLVIPNMTETDLLASVPRTFRDRMGAAREYGRHVYPAEVGQAVAFLASQWSNAMAGQSIVINLGEPPFG</sequence>
<dbReference type="Gene3D" id="3.40.50.720">
    <property type="entry name" value="NAD(P)-binding Rossmann-like Domain"/>
    <property type="match status" value="1"/>
</dbReference>
<dbReference type="SUPFAM" id="SSF51735">
    <property type="entry name" value="NAD(P)-binding Rossmann-fold domains"/>
    <property type="match status" value="1"/>
</dbReference>
<reference evidence="3" key="1">
    <citation type="journal article" date="2019" name="Int. J. Syst. Evol. Microbiol.">
        <title>The Global Catalogue of Microorganisms (GCM) 10K type strain sequencing project: providing services to taxonomists for standard genome sequencing and annotation.</title>
        <authorList>
            <consortium name="The Broad Institute Genomics Platform"/>
            <consortium name="The Broad Institute Genome Sequencing Center for Infectious Disease"/>
            <person name="Wu L."/>
            <person name="Ma J."/>
        </authorList>
    </citation>
    <scope>NUCLEOTIDE SEQUENCE [LARGE SCALE GENOMIC DNA]</scope>
    <source>
        <strain evidence="3">KCTC 52640</strain>
    </source>
</reference>
<evidence type="ECO:0000256" key="1">
    <source>
        <dbReference type="ARBA" id="ARBA00006484"/>
    </source>
</evidence>
<dbReference type="CDD" id="cd05233">
    <property type="entry name" value="SDR_c"/>
    <property type="match status" value="1"/>
</dbReference>